<evidence type="ECO:0000256" key="1">
    <source>
        <dbReference type="SAM" id="SignalP"/>
    </source>
</evidence>
<sequence>MFNHLIRRSRNALLPSLALLCVLVWWSACTPQEEEFTPDAGALLRFEADSVVFDTVFTEVGSITKRLKVYNPHKKAVRISEIKVGGLGNSPFQVLVNGRQGPQLHGVELLGGDSLLVLVKAAINPHADDTPFLVNDSILFLTNGNEQKVKLVAYGQNATYFRRNYQTACAETWAGKKAFVIYDSVTVPAGCTLTIEKGVQVYLQNKAKLKVLGTLNVMGTHEERVRFQQIRQEEPYRNAPGQWQGIEFRASSPGSVLRYVEIKNAVTGLKLMAQGASSPEVTVEHGFLKNMLQAGVLSVGGKVQLVNSVVTNCGEYALAGLGGGNYKILYSTIANYSSDFIRNSASVVFQERYVVEGKVQREAPYQAEVVNSILWGRLDEELQLGGMGAGSGRSIRYSFVKTLLHKGELEAGALRNQVNVDPRFVDGEKFNFQLIKLSPANKAGTPLPGLLLDYENKPRDPATPDVGAFEVDF</sequence>
<dbReference type="RefSeq" id="WP_182511602.1">
    <property type="nucleotide sequence ID" value="NZ_JACJIQ010000002.1"/>
</dbReference>
<evidence type="ECO:0000313" key="2">
    <source>
        <dbReference type="EMBL" id="MBA9075869.1"/>
    </source>
</evidence>
<reference evidence="2 3" key="1">
    <citation type="submission" date="2020-08" db="EMBL/GenBank/DDBJ databases">
        <title>Genomic Encyclopedia of Type Strains, Phase IV (KMG-IV): sequencing the most valuable type-strain genomes for metagenomic binning, comparative biology and taxonomic classification.</title>
        <authorList>
            <person name="Goeker M."/>
        </authorList>
    </citation>
    <scope>NUCLEOTIDE SEQUENCE [LARGE SCALE GENOMIC DNA]</scope>
    <source>
        <strain evidence="2 3">DSM 29854</strain>
    </source>
</reference>
<name>A0A839GGS7_9BACT</name>
<dbReference type="AlphaFoldDB" id="A0A839GGS7"/>
<dbReference type="InterPro" id="IPR011050">
    <property type="entry name" value="Pectin_lyase_fold/virulence"/>
</dbReference>
<dbReference type="EMBL" id="JACJIQ010000002">
    <property type="protein sequence ID" value="MBA9075869.1"/>
    <property type="molecule type" value="Genomic_DNA"/>
</dbReference>
<dbReference type="Proteomes" id="UP000563094">
    <property type="component" value="Unassembled WGS sequence"/>
</dbReference>
<accession>A0A839GGS7</accession>
<feature type="signal peptide" evidence="1">
    <location>
        <begin position="1"/>
        <end position="27"/>
    </location>
</feature>
<evidence type="ECO:0008006" key="4">
    <source>
        <dbReference type="Google" id="ProtNLM"/>
    </source>
</evidence>
<keyword evidence="3" id="KW-1185">Reference proteome</keyword>
<evidence type="ECO:0000313" key="3">
    <source>
        <dbReference type="Proteomes" id="UP000563094"/>
    </source>
</evidence>
<proteinExistence type="predicted"/>
<dbReference type="SUPFAM" id="SSF51126">
    <property type="entry name" value="Pectin lyase-like"/>
    <property type="match status" value="1"/>
</dbReference>
<protein>
    <recommendedName>
        <fullName evidence="4">Lipoprotein</fullName>
    </recommendedName>
</protein>
<comment type="caution">
    <text evidence="2">The sequence shown here is derived from an EMBL/GenBank/DDBJ whole genome shotgun (WGS) entry which is preliminary data.</text>
</comment>
<keyword evidence="1" id="KW-0732">Signal</keyword>
<gene>
    <name evidence="2" type="ORF">FHS90_000571</name>
</gene>
<feature type="chain" id="PRO_5032735014" description="Lipoprotein" evidence="1">
    <location>
        <begin position="28"/>
        <end position="473"/>
    </location>
</feature>
<organism evidence="2 3">
    <name type="scientific">Rufibacter quisquiliarum</name>
    <dbReference type="NCBI Taxonomy" id="1549639"/>
    <lineage>
        <taxon>Bacteria</taxon>
        <taxon>Pseudomonadati</taxon>
        <taxon>Bacteroidota</taxon>
        <taxon>Cytophagia</taxon>
        <taxon>Cytophagales</taxon>
        <taxon>Hymenobacteraceae</taxon>
        <taxon>Rufibacter</taxon>
    </lineage>
</organism>
<dbReference type="PROSITE" id="PS51257">
    <property type="entry name" value="PROKAR_LIPOPROTEIN"/>
    <property type="match status" value="1"/>
</dbReference>